<dbReference type="NCBIfam" id="TIGR00730">
    <property type="entry name" value="Rossman fold protein, TIGR00730 family"/>
    <property type="match status" value="1"/>
</dbReference>
<evidence type="ECO:0000313" key="10">
    <source>
        <dbReference type="Proteomes" id="UP001172457"/>
    </source>
</evidence>
<dbReference type="Gene3D" id="3.40.50.450">
    <property type="match status" value="1"/>
</dbReference>
<evidence type="ECO:0000256" key="2">
    <source>
        <dbReference type="ARBA" id="ARBA00012205"/>
    </source>
</evidence>
<evidence type="ECO:0000256" key="3">
    <source>
        <dbReference type="ARBA" id="ARBA00022712"/>
    </source>
</evidence>
<dbReference type="FunFam" id="3.40.50.450:FF:000005">
    <property type="entry name" value="CASP-like protein"/>
    <property type="match status" value="1"/>
</dbReference>
<comment type="similarity">
    <text evidence="1 8">Belongs to the LOG family.</text>
</comment>
<evidence type="ECO:0000256" key="5">
    <source>
        <dbReference type="ARBA" id="ARBA00024884"/>
    </source>
</evidence>
<comment type="function">
    <text evidence="5 8">Cytokinin-activating enzyme working in the direct activation pathway. Phosphoribohydrolase that converts inactive cytokinin nucleotides to the biologically active free-base forms.</text>
</comment>
<sequence>MESEKNANKSRFKRVCVFCGSSSGKRDVYGDAAIELAQELVAKRLDLVYGGGSIGLMGLVSQAVHCGGGHVLGIIPRALMGKEKTGESIGEVKAVADMHERKAEMARNSDCFIALPGGYGTLEELLEVITWAQLGIHDKPVGLLNVDGYYNYLLTFIDKAVDDGFIKPSQRHIFVSAPTAKNLFRNSRFVCVCCAEYIPVKDGVIPQIKWEVEQQVQVGFNALHAPEIAL</sequence>
<dbReference type="Proteomes" id="UP001172457">
    <property type="component" value="Chromosome 4"/>
</dbReference>
<dbReference type="InterPro" id="IPR005269">
    <property type="entry name" value="LOG"/>
</dbReference>
<dbReference type="GO" id="GO:0005634">
    <property type="term" value="C:nucleus"/>
    <property type="evidence" value="ECO:0007669"/>
    <property type="project" value="TreeGrafter"/>
</dbReference>
<dbReference type="GO" id="GO:0009691">
    <property type="term" value="P:cytokinin biosynthetic process"/>
    <property type="evidence" value="ECO:0007669"/>
    <property type="project" value="UniProtKB-UniRule"/>
</dbReference>
<dbReference type="InterPro" id="IPR031100">
    <property type="entry name" value="LOG_fam"/>
</dbReference>
<accession>A0AA38T4H6</accession>
<keyword evidence="3 8" id="KW-0203">Cytokinin biosynthesis</keyword>
<dbReference type="PANTHER" id="PTHR31223:SF14">
    <property type="entry name" value="CYTOKININ RIBOSIDE 5'-MONOPHOSPHATE PHOSPHORIBOHYDROLASE LOG5"/>
    <property type="match status" value="1"/>
</dbReference>
<comment type="caution">
    <text evidence="9">The sequence shown here is derived from an EMBL/GenBank/DDBJ whole genome shotgun (WGS) entry which is preliminary data.</text>
</comment>
<gene>
    <name evidence="9" type="ORF">OSB04_014248</name>
</gene>
<name>A0AA38T4H6_9ASTR</name>
<dbReference type="AlphaFoldDB" id="A0AA38T4H6"/>
<comment type="catalytic activity">
    <reaction evidence="6 8">
        <text>N(6)-(dimethylallyl)adenosine 5'-phosphate + H2O = N(6)-dimethylallyladenine + D-ribose 5-phosphate</text>
        <dbReference type="Rhea" id="RHEA:48560"/>
        <dbReference type="ChEBI" id="CHEBI:15377"/>
        <dbReference type="ChEBI" id="CHEBI:17660"/>
        <dbReference type="ChEBI" id="CHEBI:57526"/>
        <dbReference type="ChEBI" id="CHEBI:78346"/>
        <dbReference type="EC" id="3.2.2.n1"/>
    </reaction>
</comment>
<dbReference type="GO" id="GO:0016799">
    <property type="term" value="F:hydrolase activity, hydrolyzing N-glycosyl compounds"/>
    <property type="evidence" value="ECO:0007669"/>
    <property type="project" value="TreeGrafter"/>
</dbReference>
<dbReference type="EC" id="3.2.2.n1" evidence="2 8"/>
<organism evidence="9 10">
    <name type="scientific">Centaurea solstitialis</name>
    <name type="common">yellow star-thistle</name>
    <dbReference type="NCBI Taxonomy" id="347529"/>
    <lineage>
        <taxon>Eukaryota</taxon>
        <taxon>Viridiplantae</taxon>
        <taxon>Streptophyta</taxon>
        <taxon>Embryophyta</taxon>
        <taxon>Tracheophyta</taxon>
        <taxon>Spermatophyta</taxon>
        <taxon>Magnoliopsida</taxon>
        <taxon>eudicotyledons</taxon>
        <taxon>Gunneridae</taxon>
        <taxon>Pentapetalae</taxon>
        <taxon>asterids</taxon>
        <taxon>campanulids</taxon>
        <taxon>Asterales</taxon>
        <taxon>Asteraceae</taxon>
        <taxon>Carduoideae</taxon>
        <taxon>Cardueae</taxon>
        <taxon>Centaureinae</taxon>
        <taxon>Centaurea</taxon>
    </lineage>
</organism>
<proteinExistence type="inferred from homology"/>
<keyword evidence="10" id="KW-1185">Reference proteome</keyword>
<evidence type="ECO:0000256" key="7">
    <source>
        <dbReference type="ARBA" id="ARBA00049153"/>
    </source>
</evidence>
<evidence type="ECO:0000256" key="4">
    <source>
        <dbReference type="ARBA" id="ARBA00022801"/>
    </source>
</evidence>
<dbReference type="Pfam" id="PF03641">
    <property type="entry name" value="Lysine_decarbox"/>
    <property type="match status" value="1"/>
</dbReference>
<evidence type="ECO:0000256" key="6">
    <source>
        <dbReference type="ARBA" id="ARBA00047718"/>
    </source>
</evidence>
<evidence type="ECO:0000313" key="9">
    <source>
        <dbReference type="EMBL" id="KAJ9550203.1"/>
    </source>
</evidence>
<keyword evidence="4 8" id="KW-0378">Hydrolase</keyword>
<dbReference type="EMBL" id="JARYMX010000004">
    <property type="protein sequence ID" value="KAJ9550203.1"/>
    <property type="molecule type" value="Genomic_DNA"/>
</dbReference>
<dbReference type="PANTHER" id="PTHR31223">
    <property type="entry name" value="LOG FAMILY PROTEIN YJL055W"/>
    <property type="match status" value="1"/>
</dbReference>
<dbReference type="GO" id="GO:0005829">
    <property type="term" value="C:cytosol"/>
    <property type="evidence" value="ECO:0007669"/>
    <property type="project" value="UniProtKB-ARBA"/>
</dbReference>
<evidence type="ECO:0000256" key="1">
    <source>
        <dbReference type="ARBA" id="ARBA00006763"/>
    </source>
</evidence>
<reference evidence="9" key="1">
    <citation type="submission" date="2023-03" db="EMBL/GenBank/DDBJ databases">
        <title>Chromosome-scale reference genome and RAD-based genetic map of yellow starthistle (Centaurea solstitialis) reveal putative structural variation and QTLs associated with invader traits.</title>
        <authorList>
            <person name="Reatini B."/>
            <person name="Cang F.A."/>
            <person name="Jiang Q."/>
            <person name="Mckibben M.T.W."/>
            <person name="Barker M.S."/>
            <person name="Rieseberg L.H."/>
            <person name="Dlugosch K.M."/>
        </authorList>
    </citation>
    <scope>NUCLEOTIDE SEQUENCE</scope>
    <source>
        <strain evidence="9">CAN-66</strain>
        <tissue evidence="9">Leaf</tissue>
    </source>
</reference>
<protein>
    <recommendedName>
        <fullName evidence="2 8">Cytokinin riboside 5'-monophosphate phosphoribohydrolase</fullName>
        <ecNumber evidence="2 8">3.2.2.n1</ecNumber>
    </recommendedName>
</protein>
<evidence type="ECO:0000256" key="8">
    <source>
        <dbReference type="RuleBase" id="RU363015"/>
    </source>
</evidence>
<dbReference type="SUPFAM" id="SSF102405">
    <property type="entry name" value="MCP/YpsA-like"/>
    <property type="match status" value="1"/>
</dbReference>
<comment type="catalytic activity">
    <reaction evidence="7 8">
        <text>9-ribosyl-trans-zeatin 5'-phosphate + H2O = trans-zeatin + D-ribose 5-phosphate</text>
        <dbReference type="Rhea" id="RHEA:48564"/>
        <dbReference type="ChEBI" id="CHEBI:15377"/>
        <dbReference type="ChEBI" id="CHEBI:16522"/>
        <dbReference type="ChEBI" id="CHEBI:78346"/>
        <dbReference type="ChEBI" id="CHEBI:87947"/>
        <dbReference type="EC" id="3.2.2.n1"/>
    </reaction>
</comment>